<evidence type="ECO:0000256" key="16">
    <source>
        <dbReference type="ARBA" id="ARBA00074306"/>
    </source>
</evidence>
<sequence>MDLNSFLRSLLISQTWGKIPLRFVLIIPFVIQITATVLIVGYLSFRSGQRAVEKMSSELMNEVTQRVEDHIDQVTETAKVITNHTLDQWEIDNTDLSELLPLEEHLFLTLRHFKLINRILIGNEQHDFLGVTRLNGQRAWYSSPQDSSLIYDYAIDQKGKPIKLLGTFWKPSVTLRPWYQDAVKNRKTSWGSLYPLGSNEDLGLSLNTPIYDRQSQKLLGVLSVGIISSNLSDFLSQIRVGKSGKVIIIDRNGNLVASSQGQIYQKYKGKLKFINLVESQDQLYQNIGNFLIKNFGEFPNVQKIQNVNFTIPPTTWGSLSNHYFLQVAPLKNQEGLDLLMIVVIPQSDFMTEVNAQFKQTLFLCIGVFFLATGVGILISRWIIKPILAVNQAAKQIATGEIKHLTDFERTDEIGELVQSFKGMTNQLQTSLENLQKEIIKHQETEAKLRHAQRISKLSVWEFHCLNKTLIWSPEIYQIYGFNFLGKLSNIRQLLPYIYPDDHPIYFQEVIDPLRAKKPFATELRILRADGSIRYTEVQGEPIFDQQGNTIRLVGTIRDITERKQAEITLKNQEQLLRSIYEGVEEPIFVVDVGENGEFRYAGTNSAHEKITGLSRKKILGKTPEELKFPAWKQVIQHYQDCVNTGTSICYEEWVVLNGVETFWYTTLTPLKDLESRIYRIVGTTVETSYIKQTERSLQTALLQIQKHFEYSPLAIIEWDSQGKIKRWSKQAENIFGWKAEEVIGLSNHDFLMIYEADQERVNQGIMEMLTRQSNTLKMQNRNYTKNHDLISCEWFSSAIFDQQGNLTSALSFVQDITDRQQSEQALRQSEARWRHLIEANIVGIIFADFEGKILAANDAFLRMIGYSREELENGVLRWDTITPPDGKAADQERVRKILRDKILPPNEKEYLHKDGTRIPVILGATLLEEQKQCVAFVLNITQQKQTEIELQKAKEQAEAANRAKSTFLSNMSHELRTPLNAILGFTQLMVRDSTLAPHHREKLQIINRNGAYLLQLINDILSISKIEANRVIFEEKTFDLYQLLEDLEDTFELRAASKGLELIIERSPNLPQYLKTDERKLRQVLINLLDNGIKFTDHGSVTLRITLLEQSLNPGSAPPDYTIEFEVEDTGAGVAPEELDTMFDAFVQTSSGRHSQQGTGLGLPISRRFVELMGGQIQVSSQIGRGTQFQFTIQALGVDPATVASPEPQYRVIGLAPHQPLYRILVVDDLEMNRQWFVKLLRSVGFEVEEAENGEMALNLVESYDPHLIWMDMRMSGIDGYRATQEIRAKKAQTLLSMPPDFEPFPKIIAVSASVFEEERQKIIAAGCDDFVGKPLTEARIWEILKKHLGVKYRVEDFIPNQVRHHQIQDATIIQALATLPPELLNQLAIETQIGDSEKLLSLLTQIPSSQRVLINTLTELINNFEFEVILNWVTNTLI</sequence>
<dbReference type="InterPro" id="IPR000014">
    <property type="entry name" value="PAS"/>
</dbReference>
<dbReference type="InterPro" id="IPR000700">
    <property type="entry name" value="PAS-assoc_C"/>
</dbReference>
<dbReference type="Pfam" id="PF02518">
    <property type="entry name" value="HATPase_c"/>
    <property type="match status" value="1"/>
</dbReference>
<protein>
    <recommendedName>
        <fullName evidence="16">Circadian input-output histidine kinase CikA</fullName>
        <ecNumber evidence="4">2.7.13.3</ecNumber>
    </recommendedName>
</protein>
<dbReference type="EMBL" id="CZCU02000111">
    <property type="protein sequence ID" value="VXD15137.1"/>
    <property type="molecule type" value="Genomic_DNA"/>
</dbReference>
<evidence type="ECO:0000256" key="9">
    <source>
        <dbReference type="ARBA" id="ARBA00022741"/>
    </source>
</evidence>
<dbReference type="Gene3D" id="1.10.287.130">
    <property type="match status" value="1"/>
</dbReference>
<evidence type="ECO:0000259" key="24">
    <source>
        <dbReference type="PROSITE" id="PS50885"/>
    </source>
</evidence>
<evidence type="ECO:0000256" key="19">
    <source>
        <dbReference type="SAM" id="Phobius"/>
    </source>
</evidence>
<dbReference type="SUPFAM" id="SSF47384">
    <property type="entry name" value="Homodimeric domain of signal transducing histidine kinase"/>
    <property type="match status" value="1"/>
</dbReference>
<dbReference type="InterPro" id="IPR001789">
    <property type="entry name" value="Sig_transdc_resp-reg_receiver"/>
</dbReference>
<evidence type="ECO:0000256" key="13">
    <source>
        <dbReference type="ARBA" id="ARBA00023012"/>
    </source>
</evidence>
<dbReference type="InterPro" id="IPR003594">
    <property type="entry name" value="HATPase_dom"/>
</dbReference>
<evidence type="ECO:0000259" key="23">
    <source>
        <dbReference type="PROSITE" id="PS50113"/>
    </source>
</evidence>
<evidence type="ECO:0000256" key="11">
    <source>
        <dbReference type="ARBA" id="ARBA00022840"/>
    </source>
</evidence>
<dbReference type="CDD" id="cd17546">
    <property type="entry name" value="REC_hyHK_CKI1_RcsC-like"/>
    <property type="match status" value="1"/>
</dbReference>
<name>A0A7Z9DWN8_9CYAN</name>
<evidence type="ECO:0000256" key="8">
    <source>
        <dbReference type="ARBA" id="ARBA00022692"/>
    </source>
</evidence>
<feature type="domain" description="PAC" evidence="23">
    <location>
        <begin position="776"/>
        <end position="828"/>
    </location>
</feature>
<dbReference type="GO" id="GO:0000155">
    <property type="term" value="F:phosphorelay sensor kinase activity"/>
    <property type="evidence" value="ECO:0007669"/>
    <property type="project" value="InterPro"/>
</dbReference>
<dbReference type="Pfam" id="PF00989">
    <property type="entry name" value="PAS"/>
    <property type="match status" value="1"/>
</dbReference>
<evidence type="ECO:0000313" key="25">
    <source>
        <dbReference type="EMBL" id="VXD15137.1"/>
    </source>
</evidence>
<comment type="catalytic activity">
    <reaction evidence="1">
        <text>ATP + protein L-histidine = ADP + protein N-phospho-L-histidine.</text>
        <dbReference type="EC" id="2.7.13.3"/>
    </reaction>
</comment>
<dbReference type="CDD" id="cd06225">
    <property type="entry name" value="HAMP"/>
    <property type="match status" value="1"/>
</dbReference>
<keyword evidence="9" id="KW-0547">Nucleotide-binding</keyword>
<dbReference type="PANTHER" id="PTHR45339">
    <property type="entry name" value="HYBRID SIGNAL TRANSDUCTION HISTIDINE KINASE J"/>
    <property type="match status" value="1"/>
</dbReference>
<dbReference type="PANTHER" id="PTHR45339:SF1">
    <property type="entry name" value="HYBRID SIGNAL TRANSDUCTION HISTIDINE KINASE J"/>
    <property type="match status" value="1"/>
</dbReference>
<dbReference type="GO" id="GO:0006355">
    <property type="term" value="P:regulation of DNA-templated transcription"/>
    <property type="evidence" value="ECO:0007669"/>
    <property type="project" value="InterPro"/>
</dbReference>
<dbReference type="CDD" id="cd16922">
    <property type="entry name" value="HATPase_EvgS-ArcB-TorS-like"/>
    <property type="match status" value="1"/>
</dbReference>
<keyword evidence="11" id="KW-0067">ATP-binding</keyword>
<evidence type="ECO:0000313" key="26">
    <source>
        <dbReference type="Proteomes" id="UP000184550"/>
    </source>
</evidence>
<evidence type="ECO:0000256" key="14">
    <source>
        <dbReference type="ARBA" id="ARBA00023136"/>
    </source>
</evidence>
<keyword evidence="26" id="KW-1185">Reference proteome</keyword>
<keyword evidence="10 25" id="KW-0418">Kinase</keyword>
<keyword evidence="6 17" id="KW-0597">Phosphoprotein</keyword>
<gene>
    <name evidence="25" type="ORF">PL8927_380063</name>
</gene>
<reference evidence="25" key="1">
    <citation type="submission" date="2019-10" db="EMBL/GenBank/DDBJ databases">
        <authorList>
            <consortium name="Genoscope - CEA"/>
            <person name="William W."/>
        </authorList>
    </citation>
    <scope>NUCLEOTIDE SEQUENCE [LARGE SCALE GENOMIC DNA]</scope>
    <source>
        <strain evidence="25">BBR_PRJEB10992</strain>
    </source>
</reference>
<dbReference type="Gene3D" id="3.30.450.20">
    <property type="entry name" value="PAS domain"/>
    <property type="match status" value="6"/>
</dbReference>
<feature type="transmembrane region" description="Helical" evidence="19">
    <location>
        <begin position="360"/>
        <end position="383"/>
    </location>
</feature>
<dbReference type="Pfam" id="PF13426">
    <property type="entry name" value="PAS_9"/>
    <property type="match status" value="2"/>
</dbReference>
<keyword evidence="15" id="KW-0131">Cell cycle</keyword>
<dbReference type="PROSITE" id="PS50112">
    <property type="entry name" value="PAS"/>
    <property type="match status" value="3"/>
</dbReference>
<dbReference type="InterPro" id="IPR036890">
    <property type="entry name" value="HATPase_C_sf"/>
</dbReference>
<dbReference type="Gene3D" id="3.40.50.2300">
    <property type="match status" value="1"/>
</dbReference>
<dbReference type="Pfam" id="PF02743">
    <property type="entry name" value="dCache_1"/>
    <property type="match status" value="1"/>
</dbReference>
<dbReference type="InterPro" id="IPR013767">
    <property type="entry name" value="PAS_fold"/>
</dbReference>
<feature type="domain" description="Histidine kinase" evidence="20">
    <location>
        <begin position="970"/>
        <end position="1197"/>
    </location>
</feature>
<dbReference type="Proteomes" id="UP000184550">
    <property type="component" value="Unassembled WGS sequence"/>
</dbReference>
<dbReference type="Gene3D" id="6.10.340.10">
    <property type="match status" value="1"/>
</dbReference>
<dbReference type="EC" id="2.7.13.3" evidence="4"/>
<dbReference type="Pfam" id="PF00672">
    <property type="entry name" value="HAMP"/>
    <property type="match status" value="1"/>
</dbReference>
<dbReference type="PROSITE" id="PS50113">
    <property type="entry name" value="PAC"/>
    <property type="match status" value="2"/>
</dbReference>
<dbReference type="RefSeq" id="WP_083619280.1">
    <property type="nucleotide sequence ID" value="NZ_LR734855.1"/>
</dbReference>
<evidence type="ECO:0000256" key="6">
    <source>
        <dbReference type="ARBA" id="ARBA00022553"/>
    </source>
</evidence>
<feature type="domain" description="PAS" evidence="22">
    <location>
        <begin position="829"/>
        <end position="901"/>
    </location>
</feature>
<keyword evidence="18" id="KW-0175">Coiled coil</keyword>
<accession>A0A7Z9DWN8</accession>
<keyword evidence="13" id="KW-0902">Two-component regulatory system</keyword>
<keyword evidence="8 19" id="KW-0812">Transmembrane</keyword>
<dbReference type="InterPro" id="IPR011006">
    <property type="entry name" value="CheY-like_superfamily"/>
</dbReference>
<dbReference type="SMART" id="SM00387">
    <property type="entry name" value="HATPase_c"/>
    <property type="match status" value="1"/>
</dbReference>
<dbReference type="SUPFAM" id="SSF55785">
    <property type="entry name" value="PYP-like sensor domain (PAS domain)"/>
    <property type="match status" value="4"/>
</dbReference>
<dbReference type="GO" id="GO:0005524">
    <property type="term" value="F:ATP binding"/>
    <property type="evidence" value="ECO:0007669"/>
    <property type="project" value="UniProtKB-KW"/>
</dbReference>
<dbReference type="InterPro" id="IPR013655">
    <property type="entry name" value="PAS_fold_3"/>
</dbReference>
<dbReference type="CDD" id="cd00130">
    <property type="entry name" value="PAS"/>
    <property type="match status" value="3"/>
</dbReference>
<dbReference type="SMART" id="SM00086">
    <property type="entry name" value="PAC"/>
    <property type="match status" value="3"/>
</dbReference>
<keyword evidence="5" id="KW-1003">Cell membrane</keyword>
<dbReference type="SMART" id="SM00304">
    <property type="entry name" value="HAMP"/>
    <property type="match status" value="1"/>
</dbReference>
<evidence type="ECO:0000256" key="2">
    <source>
        <dbReference type="ARBA" id="ARBA00004651"/>
    </source>
</evidence>
<organism evidence="25 26">
    <name type="scientific">Planktothrix serta PCC 8927</name>
    <dbReference type="NCBI Taxonomy" id="671068"/>
    <lineage>
        <taxon>Bacteria</taxon>
        <taxon>Bacillati</taxon>
        <taxon>Cyanobacteriota</taxon>
        <taxon>Cyanophyceae</taxon>
        <taxon>Oscillatoriophycideae</taxon>
        <taxon>Oscillatoriales</taxon>
        <taxon>Microcoleaceae</taxon>
        <taxon>Planktothrix</taxon>
    </lineage>
</organism>
<proteinExistence type="inferred from homology"/>
<evidence type="ECO:0000256" key="15">
    <source>
        <dbReference type="ARBA" id="ARBA00023306"/>
    </source>
</evidence>
<dbReference type="NCBIfam" id="TIGR00229">
    <property type="entry name" value="sensory_box"/>
    <property type="match status" value="4"/>
</dbReference>
<dbReference type="SUPFAM" id="SSF52172">
    <property type="entry name" value="CheY-like"/>
    <property type="match status" value="1"/>
</dbReference>
<dbReference type="InterPro" id="IPR033479">
    <property type="entry name" value="dCache_1"/>
</dbReference>
<dbReference type="InterPro" id="IPR035965">
    <property type="entry name" value="PAS-like_dom_sf"/>
</dbReference>
<dbReference type="InterPro" id="IPR004358">
    <property type="entry name" value="Sig_transdc_His_kin-like_C"/>
</dbReference>
<dbReference type="PROSITE" id="PS50110">
    <property type="entry name" value="RESPONSE_REGULATORY"/>
    <property type="match status" value="1"/>
</dbReference>
<evidence type="ECO:0000256" key="1">
    <source>
        <dbReference type="ARBA" id="ARBA00000085"/>
    </source>
</evidence>
<evidence type="ECO:0000256" key="10">
    <source>
        <dbReference type="ARBA" id="ARBA00022777"/>
    </source>
</evidence>
<dbReference type="CDD" id="cd18773">
    <property type="entry name" value="PDC1_HK_sensor"/>
    <property type="match status" value="1"/>
</dbReference>
<dbReference type="InterPro" id="IPR005467">
    <property type="entry name" value="His_kinase_dom"/>
</dbReference>
<evidence type="ECO:0000256" key="17">
    <source>
        <dbReference type="PROSITE-ProRule" id="PRU00169"/>
    </source>
</evidence>
<feature type="coiled-coil region" evidence="18">
    <location>
        <begin position="940"/>
        <end position="970"/>
    </location>
</feature>
<feature type="domain" description="PAS" evidence="22">
    <location>
        <begin position="572"/>
        <end position="622"/>
    </location>
</feature>
<feature type="domain" description="HAMP" evidence="24">
    <location>
        <begin position="380"/>
        <end position="432"/>
    </location>
</feature>
<dbReference type="SMART" id="SM00388">
    <property type="entry name" value="HisKA"/>
    <property type="match status" value="1"/>
</dbReference>
<evidence type="ECO:0000256" key="5">
    <source>
        <dbReference type="ARBA" id="ARBA00022475"/>
    </source>
</evidence>
<dbReference type="CDD" id="cd00082">
    <property type="entry name" value="HisKA"/>
    <property type="match status" value="1"/>
</dbReference>
<dbReference type="FunFam" id="1.10.287.130:FF:000038">
    <property type="entry name" value="Sensory transduction histidine kinase"/>
    <property type="match status" value="1"/>
</dbReference>
<dbReference type="Gene3D" id="3.30.565.10">
    <property type="entry name" value="Histidine kinase-like ATPase, C-terminal domain"/>
    <property type="match status" value="1"/>
</dbReference>
<dbReference type="InterPro" id="IPR003660">
    <property type="entry name" value="HAMP_dom"/>
</dbReference>
<feature type="domain" description="PAC" evidence="23">
    <location>
        <begin position="519"/>
        <end position="571"/>
    </location>
</feature>
<feature type="transmembrane region" description="Helical" evidence="19">
    <location>
        <begin position="20"/>
        <end position="45"/>
    </location>
</feature>
<keyword evidence="14 19" id="KW-0472">Membrane</keyword>
<dbReference type="OrthoDB" id="567946at2"/>
<dbReference type="InterPro" id="IPR036097">
    <property type="entry name" value="HisK_dim/P_sf"/>
</dbReference>
<evidence type="ECO:0000256" key="7">
    <source>
        <dbReference type="ARBA" id="ARBA00022679"/>
    </source>
</evidence>
<dbReference type="GO" id="GO:0005886">
    <property type="term" value="C:plasma membrane"/>
    <property type="evidence" value="ECO:0007669"/>
    <property type="project" value="UniProtKB-SubCell"/>
</dbReference>
<dbReference type="PROSITE" id="PS50109">
    <property type="entry name" value="HIS_KIN"/>
    <property type="match status" value="1"/>
</dbReference>
<dbReference type="Gene3D" id="2.10.70.100">
    <property type="match status" value="1"/>
</dbReference>
<dbReference type="SMART" id="SM00448">
    <property type="entry name" value="REC"/>
    <property type="match status" value="1"/>
</dbReference>
<evidence type="ECO:0000259" key="21">
    <source>
        <dbReference type="PROSITE" id="PS50110"/>
    </source>
</evidence>
<feature type="domain" description="Response regulatory" evidence="21">
    <location>
        <begin position="1223"/>
        <end position="1349"/>
    </location>
</feature>
<evidence type="ECO:0000256" key="4">
    <source>
        <dbReference type="ARBA" id="ARBA00012438"/>
    </source>
</evidence>
<feature type="modified residue" description="4-aspartylphosphate" evidence="17">
    <location>
        <position position="1272"/>
    </location>
</feature>
<dbReference type="Pfam" id="PF00072">
    <property type="entry name" value="Response_reg"/>
    <property type="match status" value="1"/>
</dbReference>
<dbReference type="Pfam" id="PF00512">
    <property type="entry name" value="HisKA"/>
    <property type="match status" value="1"/>
</dbReference>
<dbReference type="FunFam" id="3.30.565.10:FF:000010">
    <property type="entry name" value="Sensor histidine kinase RcsC"/>
    <property type="match status" value="1"/>
</dbReference>
<comment type="subcellular location">
    <subcellularLocation>
        <location evidence="2">Cell membrane</location>
        <topology evidence="2">Multi-pass membrane protein</topology>
    </subcellularLocation>
</comment>
<comment type="caution">
    <text evidence="25">The sequence shown here is derived from an EMBL/GenBank/DDBJ whole genome shotgun (WGS) entry which is preliminary data.</text>
</comment>
<dbReference type="SUPFAM" id="SSF158472">
    <property type="entry name" value="HAMP domain-like"/>
    <property type="match status" value="1"/>
</dbReference>
<dbReference type="InterPro" id="IPR003661">
    <property type="entry name" value="HisK_dim/P_dom"/>
</dbReference>
<evidence type="ECO:0000259" key="20">
    <source>
        <dbReference type="PROSITE" id="PS50109"/>
    </source>
</evidence>
<dbReference type="SUPFAM" id="SSF55874">
    <property type="entry name" value="ATPase domain of HSP90 chaperone/DNA topoisomerase II/histidine kinase"/>
    <property type="match status" value="1"/>
</dbReference>
<evidence type="ECO:0000256" key="18">
    <source>
        <dbReference type="SAM" id="Coils"/>
    </source>
</evidence>
<feature type="domain" description="PAS" evidence="22">
    <location>
        <begin position="700"/>
        <end position="772"/>
    </location>
</feature>
<dbReference type="Pfam" id="PF08447">
    <property type="entry name" value="PAS_3"/>
    <property type="match status" value="1"/>
</dbReference>
<dbReference type="SMART" id="SM00091">
    <property type="entry name" value="PAS"/>
    <property type="match status" value="3"/>
</dbReference>
<keyword evidence="12 19" id="KW-1133">Transmembrane helix</keyword>
<evidence type="ECO:0000259" key="22">
    <source>
        <dbReference type="PROSITE" id="PS50112"/>
    </source>
</evidence>
<dbReference type="InterPro" id="IPR001610">
    <property type="entry name" value="PAC"/>
</dbReference>
<evidence type="ECO:0000256" key="12">
    <source>
        <dbReference type="ARBA" id="ARBA00022989"/>
    </source>
</evidence>
<dbReference type="PRINTS" id="PR00344">
    <property type="entry name" value="BCTRLSENSOR"/>
</dbReference>
<feature type="coiled-coil region" evidence="18">
    <location>
        <begin position="417"/>
        <end position="451"/>
    </location>
</feature>
<evidence type="ECO:0000256" key="3">
    <source>
        <dbReference type="ARBA" id="ARBA00006402"/>
    </source>
</evidence>
<keyword evidence="7 25" id="KW-0808">Transferase</keyword>
<comment type="similarity">
    <text evidence="3">In the N-terminal section; belongs to the phytochrome family.</text>
</comment>
<dbReference type="PROSITE" id="PS50885">
    <property type="entry name" value="HAMP"/>
    <property type="match status" value="1"/>
</dbReference>